<dbReference type="STRING" id="407821.A0A087UTT2"/>
<name>A0A087UTT2_STEMI</name>
<gene>
    <name evidence="1" type="ORF">X975_25709</name>
</gene>
<dbReference type="OMA" id="DMGCCRI"/>
<dbReference type="InterPro" id="IPR019362">
    <property type="entry name" value="MMADHC"/>
</dbReference>
<dbReference type="OrthoDB" id="10263782at2759"/>
<reference evidence="1 2" key="1">
    <citation type="submission" date="2013-11" db="EMBL/GenBank/DDBJ databases">
        <title>Genome sequencing of Stegodyphus mimosarum.</title>
        <authorList>
            <person name="Bechsgaard J."/>
        </authorList>
    </citation>
    <scope>NUCLEOTIDE SEQUENCE [LARGE SCALE GENOMIC DNA]</scope>
</reference>
<organism evidence="1 2">
    <name type="scientific">Stegodyphus mimosarum</name>
    <name type="common">African social velvet spider</name>
    <dbReference type="NCBI Taxonomy" id="407821"/>
    <lineage>
        <taxon>Eukaryota</taxon>
        <taxon>Metazoa</taxon>
        <taxon>Ecdysozoa</taxon>
        <taxon>Arthropoda</taxon>
        <taxon>Chelicerata</taxon>
        <taxon>Arachnida</taxon>
        <taxon>Araneae</taxon>
        <taxon>Araneomorphae</taxon>
        <taxon>Entelegynae</taxon>
        <taxon>Eresoidea</taxon>
        <taxon>Eresidae</taxon>
        <taxon>Stegodyphus</taxon>
    </lineage>
</organism>
<dbReference type="Proteomes" id="UP000054359">
    <property type="component" value="Unassembled WGS sequence"/>
</dbReference>
<evidence type="ECO:0000313" key="2">
    <source>
        <dbReference type="Proteomes" id="UP000054359"/>
    </source>
</evidence>
<dbReference type="PANTHER" id="PTHR13192:SF3">
    <property type="entry name" value="COBALAMIN TRAFFICKING PROTEIN CBLD"/>
    <property type="match status" value="1"/>
</dbReference>
<keyword evidence="2" id="KW-1185">Reference proteome</keyword>
<dbReference type="EMBL" id="KK121579">
    <property type="protein sequence ID" value="KFM80771.1"/>
    <property type="molecule type" value="Genomic_DNA"/>
</dbReference>
<dbReference type="PANTHER" id="PTHR13192">
    <property type="entry name" value="MY011 PROTEIN"/>
    <property type="match status" value="1"/>
</dbReference>
<dbReference type="GO" id="GO:0005739">
    <property type="term" value="C:mitochondrion"/>
    <property type="evidence" value="ECO:0007669"/>
    <property type="project" value="TreeGrafter"/>
</dbReference>
<dbReference type="GO" id="GO:0009235">
    <property type="term" value="P:cobalamin metabolic process"/>
    <property type="evidence" value="ECO:0007669"/>
    <property type="project" value="InterPro"/>
</dbReference>
<evidence type="ECO:0000313" key="1">
    <source>
        <dbReference type="EMBL" id="KFM80771.1"/>
    </source>
</evidence>
<dbReference type="AlphaFoldDB" id="A0A087UTT2"/>
<proteinExistence type="predicted"/>
<dbReference type="Pfam" id="PF10229">
    <property type="entry name" value="MMADHC"/>
    <property type="match status" value="1"/>
</dbReference>
<protein>
    <submittedName>
        <fullName evidence="1">Methylmalonic aciduria and homocystinuria type D protein, mitochondrial</fullName>
    </submittedName>
</protein>
<accession>A0A087UTT2</accession>
<feature type="non-terminal residue" evidence="1">
    <location>
        <position position="212"/>
    </location>
</feature>
<sequence length="212" mass="23828">MIYTNRIKELPKPAGDKLEAILSTLPEDRHQSLFTQVACVITEEILSTPQKIDCVAHDCPVLLRKDFADLFPNRNLNNDNLTVLTLCQKTENDMSSWSEDAEVERETLETFFVTAANTICGHLKRSGYWADFIHPNSGKPHLNPVTDAVMFATDLRYRRLGFTIDDLGCCRIISHAIWGTHVFVGAIFTNAALDSSEIQEIVDVHNPVLKSL</sequence>